<keyword evidence="5 7" id="KW-0472">Membrane</keyword>
<dbReference type="Pfam" id="PF07690">
    <property type="entry name" value="MFS_1"/>
    <property type="match status" value="1"/>
</dbReference>
<evidence type="ECO:0000256" key="7">
    <source>
        <dbReference type="SAM" id="Phobius"/>
    </source>
</evidence>
<feature type="transmembrane region" description="Helical" evidence="7">
    <location>
        <begin position="408"/>
        <end position="427"/>
    </location>
</feature>
<dbReference type="GO" id="GO:0016020">
    <property type="term" value="C:membrane"/>
    <property type="evidence" value="ECO:0007669"/>
    <property type="project" value="UniProtKB-SubCell"/>
</dbReference>
<keyword evidence="3 7" id="KW-0812">Transmembrane</keyword>
<keyword evidence="2" id="KW-0813">Transport</keyword>
<feature type="transmembrane region" description="Helical" evidence="7">
    <location>
        <begin position="180"/>
        <end position="199"/>
    </location>
</feature>
<name>A0A5C3Q3D4_9AGAR</name>
<keyword evidence="4 7" id="KW-1133">Transmembrane helix</keyword>
<accession>A0A5C3Q3D4</accession>
<comment type="similarity">
    <text evidence="6">Belongs to the major facilitator superfamily. Allantoate permease family.</text>
</comment>
<gene>
    <name evidence="8" type="ORF">BDV98DRAFT_577362</name>
</gene>
<dbReference type="SUPFAM" id="SSF103473">
    <property type="entry name" value="MFS general substrate transporter"/>
    <property type="match status" value="1"/>
</dbReference>
<feature type="transmembrane region" description="Helical" evidence="7">
    <location>
        <begin position="377"/>
        <end position="396"/>
    </location>
</feature>
<reference evidence="8 9" key="1">
    <citation type="journal article" date="2019" name="Nat. Ecol. Evol.">
        <title>Megaphylogeny resolves global patterns of mushroom evolution.</title>
        <authorList>
            <person name="Varga T."/>
            <person name="Krizsan K."/>
            <person name="Foldi C."/>
            <person name="Dima B."/>
            <person name="Sanchez-Garcia M."/>
            <person name="Sanchez-Ramirez S."/>
            <person name="Szollosi G.J."/>
            <person name="Szarkandi J.G."/>
            <person name="Papp V."/>
            <person name="Albert L."/>
            <person name="Andreopoulos W."/>
            <person name="Angelini C."/>
            <person name="Antonin V."/>
            <person name="Barry K.W."/>
            <person name="Bougher N.L."/>
            <person name="Buchanan P."/>
            <person name="Buyck B."/>
            <person name="Bense V."/>
            <person name="Catcheside P."/>
            <person name="Chovatia M."/>
            <person name="Cooper J."/>
            <person name="Damon W."/>
            <person name="Desjardin D."/>
            <person name="Finy P."/>
            <person name="Geml J."/>
            <person name="Haridas S."/>
            <person name="Hughes K."/>
            <person name="Justo A."/>
            <person name="Karasinski D."/>
            <person name="Kautmanova I."/>
            <person name="Kiss B."/>
            <person name="Kocsube S."/>
            <person name="Kotiranta H."/>
            <person name="LaButti K.M."/>
            <person name="Lechner B.E."/>
            <person name="Liimatainen K."/>
            <person name="Lipzen A."/>
            <person name="Lukacs Z."/>
            <person name="Mihaltcheva S."/>
            <person name="Morgado L.N."/>
            <person name="Niskanen T."/>
            <person name="Noordeloos M.E."/>
            <person name="Ohm R.A."/>
            <person name="Ortiz-Santana B."/>
            <person name="Ovrebo C."/>
            <person name="Racz N."/>
            <person name="Riley R."/>
            <person name="Savchenko A."/>
            <person name="Shiryaev A."/>
            <person name="Soop K."/>
            <person name="Spirin V."/>
            <person name="Szebenyi C."/>
            <person name="Tomsovsky M."/>
            <person name="Tulloss R.E."/>
            <person name="Uehling J."/>
            <person name="Grigoriev I.V."/>
            <person name="Vagvolgyi C."/>
            <person name="Papp T."/>
            <person name="Martin F.M."/>
            <person name="Miettinen O."/>
            <person name="Hibbett D.S."/>
            <person name="Nagy L.G."/>
        </authorList>
    </citation>
    <scope>NUCLEOTIDE SEQUENCE [LARGE SCALE GENOMIC DNA]</scope>
    <source>
        <strain evidence="8 9">CBS 309.79</strain>
    </source>
</reference>
<dbReference type="EMBL" id="ML178877">
    <property type="protein sequence ID" value="TFK95667.1"/>
    <property type="molecule type" value="Genomic_DNA"/>
</dbReference>
<dbReference type="FunFam" id="1.20.1250.20:FF:000064">
    <property type="entry name" value="MFS allantoate transporter"/>
    <property type="match status" value="1"/>
</dbReference>
<evidence type="ECO:0000313" key="9">
    <source>
        <dbReference type="Proteomes" id="UP000305067"/>
    </source>
</evidence>
<dbReference type="AlphaFoldDB" id="A0A5C3Q3D4"/>
<evidence type="ECO:0000313" key="8">
    <source>
        <dbReference type="EMBL" id="TFK95667.1"/>
    </source>
</evidence>
<feature type="transmembrane region" description="Helical" evidence="7">
    <location>
        <begin position="84"/>
        <end position="105"/>
    </location>
</feature>
<feature type="transmembrane region" description="Helical" evidence="7">
    <location>
        <begin position="147"/>
        <end position="168"/>
    </location>
</feature>
<dbReference type="OrthoDB" id="6730379at2759"/>
<dbReference type="Gene3D" id="1.20.1250.20">
    <property type="entry name" value="MFS general substrate transporter like domains"/>
    <property type="match status" value="2"/>
</dbReference>
<protein>
    <submittedName>
        <fullName evidence="8">Major facilitator superfamily domain-containing protein</fullName>
    </submittedName>
</protein>
<evidence type="ECO:0000256" key="3">
    <source>
        <dbReference type="ARBA" id="ARBA00022692"/>
    </source>
</evidence>
<organism evidence="8 9">
    <name type="scientific">Pterulicium gracile</name>
    <dbReference type="NCBI Taxonomy" id="1884261"/>
    <lineage>
        <taxon>Eukaryota</taxon>
        <taxon>Fungi</taxon>
        <taxon>Dikarya</taxon>
        <taxon>Basidiomycota</taxon>
        <taxon>Agaricomycotina</taxon>
        <taxon>Agaricomycetes</taxon>
        <taxon>Agaricomycetidae</taxon>
        <taxon>Agaricales</taxon>
        <taxon>Pleurotineae</taxon>
        <taxon>Pterulaceae</taxon>
        <taxon>Pterulicium</taxon>
    </lineage>
</organism>
<comment type="subcellular location">
    <subcellularLocation>
        <location evidence="1">Membrane</location>
        <topology evidence="1">Multi-pass membrane protein</topology>
    </subcellularLocation>
</comment>
<feature type="transmembrane region" description="Helical" evidence="7">
    <location>
        <begin position="47"/>
        <end position="64"/>
    </location>
</feature>
<evidence type="ECO:0000256" key="1">
    <source>
        <dbReference type="ARBA" id="ARBA00004141"/>
    </source>
</evidence>
<evidence type="ECO:0000256" key="2">
    <source>
        <dbReference type="ARBA" id="ARBA00022448"/>
    </source>
</evidence>
<evidence type="ECO:0000256" key="6">
    <source>
        <dbReference type="ARBA" id="ARBA00037968"/>
    </source>
</evidence>
<dbReference type="PANTHER" id="PTHR43791:SF16">
    <property type="entry name" value="TRANSPORTER, PUTATIVE (AFU_ORTHOLOGUE AFUA_3G01840)-RELATED"/>
    <property type="match status" value="1"/>
</dbReference>
<evidence type="ECO:0000256" key="4">
    <source>
        <dbReference type="ARBA" id="ARBA00022989"/>
    </source>
</evidence>
<evidence type="ECO:0000256" key="5">
    <source>
        <dbReference type="ARBA" id="ARBA00023136"/>
    </source>
</evidence>
<feature type="transmembrane region" description="Helical" evidence="7">
    <location>
        <begin position="346"/>
        <end position="365"/>
    </location>
</feature>
<feature type="transmembrane region" description="Helical" evidence="7">
    <location>
        <begin position="318"/>
        <end position="339"/>
    </location>
</feature>
<dbReference type="InterPro" id="IPR011701">
    <property type="entry name" value="MFS"/>
</dbReference>
<sequence>MSHQPQSTMDTPTSSKAEDINHAEHAVDGKDVVHVTPEDNKRIVRKIDLTILSILVWTYFLQILDKSTLGYAALFGMREAAGLVGSQYSSLGSMNAIAQLVWMPFSSYFIVRVPPRIFMPAIVFCWGASLCGMAAAKNYPSLVATRFLLGLFEAACLPLFAVITSVWWRRAEQPLRVCMWYGTNGVATMVGSAMSYGLGRIQSDVLDSYQIIFLVTGFMTVLTPIWIVWKLDNNVEDARFLSPIDRKKAALRVKANKTGSSANAASYQWSQAREACLELKTWLFFCMALLLNIGASVANVFGPLILSGLGFNRYTTSLLNIPFGAVQIIAIVAASYVAWRFQNKCYMLLALVVPVIVGLVLLYVLPVETSGSGPLILGYYLIGALFGANPLIISWISANTGGSTKKSVTLSSFNAASAAGNIIGPYLFKQVDAPRYLPGLRACLGIFVALFAVIILQVVNLTWLNRRKAAERVRKGLPAYPHDVSMDLKYRGDDADADVVVDGVERAPEVPDEDLTDKQNEMFVYVL</sequence>
<dbReference type="FunFam" id="1.20.1250.20:FF:000295">
    <property type="entry name" value="Unplaced genomic scaffold supercont1.7, whole genome shotgun sequence"/>
    <property type="match status" value="1"/>
</dbReference>
<dbReference type="InterPro" id="IPR036259">
    <property type="entry name" value="MFS_trans_sf"/>
</dbReference>
<feature type="transmembrane region" description="Helical" evidence="7">
    <location>
        <begin position="117"/>
        <end position="135"/>
    </location>
</feature>
<dbReference type="PANTHER" id="PTHR43791">
    <property type="entry name" value="PERMEASE-RELATED"/>
    <property type="match status" value="1"/>
</dbReference>
<dbReference type="Proteomes" id="UP000305067">
    <property type="component" value="Unassembled WGS sequence"/>
</dbReference>
<feature type="transmembrane region" description="Helical" evidence="7">
    <location>
        <begin position="282"/>
        <end position="306"/>
    </location>
</feature>
<feature type="transmembrane region" description="Helical" evidence="7">
    <location>
        <begin position="211"/>
        <end position="229"/>
    </location>
</feature>
<keyword evidence="9" id="KW-1185">Reference proteome</keyword>
<proteinExistence type="inferred from homology"/>
<dbReference type="GO" id="GO:0022857">
    <property type="term" value="F:transmembrane transporter activity"/>
    <property type="evidence" value="ECO:0007669"/>
    <property type="project" value="InterPro"/>
</dbReference>
<dbReference type="STRING" id="1884261.A0A5C3Q3D4"/>
<feature type="transmembrane region" description="Helical" evidence="7">
    <location>
        <begin position="439"/>
        <end position="464"/>
    </location>
</feature>